<dbReference type="AlphaFoldDB" id="A0A0G0JQ08"/>
<dbReference type="GO" id="GO:0004016">
    <property type="term" value="F:adenylate cyclase activity"/>
    <property type="evidence" value="ECO:0007669"/>
    <property type="project" value="UniProtKB-ARBA"/>
</dbReference>
<dbReference type="EMBL" id="LBUU01000011">
    <property type="protein sequence ID" value="KKQ69638.1"/>
    <property type="molecule type" value="Genomic_DNA"/>
</dbReference>
<dbReference type="GO" id="GO:0009190">
    <property type="term" value="P:cyclic nucleotide biosynthetic process"/>
    <property type="evidence" value="ECO:0007669"/>
    <property type="project" value="InterPro"/>
</dbReference>
<dbReference type="Gene3D" id="3.30.70.1230">
    <property type="entry name" value="Nucleotide cyclase"/>
    <property type="match status" value="1"/>
</dbReference>
<protein>
    <recommendedName>
        <fullName evidence="1">Guanylate cyclase domain-containing protein</fullName>
    </recommendedName>
</protein>
<accession>A0A0G0JQ08</accession>
<name>A0A0G0JQ08_9BACT</name>
<organism evidence="2 3">
    <name type="scientific">Candidatus Falkowbacteria bacterium GW2011_GWE1_38_31</name>
    <dbReference type="NCBI Taxonomy" id="1618638"/>
    <lineage>
        <taxon>Bacteria</taxon>
        <taxon>Candidatus Falkowiibacteriota</taxon>
    </lineage>
</organism>
<sequence length="598" mass="70264">MKNIDLENKDIFSKETKQALVSNKNVILYYHYLNNSFPELSDAVKPGDKLFRDDIEKNAFLDKNEWCTLEEFVSIVEKAINMTDNFDLPKIVGALLTQYQKEYKLQEFKDAAKLTLKAFFFGPNELFRHISFFNHIFNQTKDIEFISGGNGECVIKIKFKNKVNPVYDYVSEKHIEGMIFSILDLYKLENGNCFSPLKEYDLIQLIKYRFSDLKGNYREEKNCFYLNDDLIAIKVNLFKDKKNGLYFGKHQNFLNNENIWGWKIIKNVYMNDRYLVLKENEIYNAPYFITRITWDKQNFLKIISNLSQAKLGKISPLGKGYVKLIEERQKKEKEKIRIRLERQKLEKDYHQLLLKDYIHPQFIKRAKIGPIQFANISATNIFIDINNSTSLRTSFGNERFRMSRNILLKIIKKCLHEAAGEWAWINKIMGDGCYIVLGAYNYFRETQDNDHIGQSVKFARKLQEQILLLQKRDDAIFHNFSIRIGMESGTTELGEIYEKDATQNTEAEINFGSIRFFDTDGHSVNIAKRIESVSKSIVKKAERKNQGGIFIGPNIMTYLSEYNNQISFEKINLEKYNLFIKDYLDIKEIGEIKIFKNN</sequence>
<dbReference type="SUPFAM" id="SSF55073">
    <property type="entry name" value="Nucleotide cyclase"/>
    <property type="match status" value="1"/>
</dbReference>
<proteinExistence type="predicted"/>
<evidence type="ECO:0000259" key="1">
    <source>
        <dbReference type="PROSITE" id="PS50125"/>
    </source>
</evidence>
<dbReference type="InterPro" id="IPR001054">
    <property type="entry name" value="A/G_cyclase"/>
</dbReference>
<evidence type="ECO:0000313" key="2">
    <source>
        <dbReference type="EMBL" id="KKQ69638.1"/>
    </source>
</evidence>
<gene>
    <name evidence="2" type="ORF">US91_C0011G0008</name>
</gene>
<dbReference type="PROSITE" id="PS50125">
    <property type="entry name" value="GUANYLATE_CYCLASE_2"/>
    <property type="match status" value="1"/>
</dbReference>
<dbReference type="Proteomes" id="UP000034022">
    <property type="component" value="Unassembled WGS sequence"/>
</dbReference>
<dbReference type="GO" id="GO:0035556">
    <property type="term" value="P:intracellular signal transduction"/>
    <property type="evidence" value="ECO:0007669"/>
    <property type="project" value="InterPro"/>
</dbReference>
<evidence type="ECO:0000313" key="3">
    <source>
        <dbReference type="Proteomes" id="UP000034022"/>
    </source>
</evidence>
<feature type="domain" description="Guanylate cyclase" evidence="1">
    <location>
        <begin position="379"/>
        <end position="531"/>
    </location>
</feature>
<comment type="caution">
    <text evidence="2">The sequence shown here is derived from an EMBL/GenBank/DDBJ whole genome shotgun (WGS) entry which is preliminary data.</text>
</comment>
<reference evidence="2 3" key="1">
    <citation type="journal article" date="2015" name="Nature">
        <title>rRNA introns, odd ribosomes, and small enigmatic genomes across a large radiation of phyla.</title>
        <authorList>
            <person name="Brown C.T."/>
            <person name="Hug L.A."/>
            <person name="Thomas B.C."/>
            <person name="Sharon I."/>
            <person name="Castelle C.J."/>
            <person name="Singh A."/>
            <person name="Wilkins M.J."/>
            <person name="Williams K.H."/>
            <person name="Banfield J.F."/>
        </authorList>
    </citation>
    <scope>NUCLEOTIDE SEQUENCE [LARGE SCALE GENOMIC DNA]</scope>
</reference>
<dbReference type="InterPro" id="IPR029787">
    <property type="entry name" value="Nucleotide_cyclase"/>
</dbReference>